<protein>
    <submittedName>
        <fullName evidence="10">Branched-chain amino acid transport system permease protein</fullName>
    </submittedName>
</protein>
<dbReference type="PANTHER" id="PTHR11795:SF445">
    <property type="entry name" value="AMINO ACID ABC TRANSPORTER PERMEASE PROTEIN"/>
    <property type="match status" value="1"/>
</dbReference>
<dbReference type="InterPro" id="IPR001851">
    <property type="entry name" value="ABC_transp_permease"/>
</dbReference>
<dbReference type="InterPro" id="IPR052157">
    <property type="entry name" value="BCAA_transport_permease"/>
</dbReference>
<evidence type="ECO:0000256" key="7">
    <source>
        <dbReference type="ARBA" id="ARBA00023136"/>
    </source>
</evidence>
<feature type="transmembrane region" description="Helical" evidence="9">
    <location>
        <begin position="190"/>
        <end position="213"/>
    </location>
</feature>
<dbReference type="GO" id="GO:0005886">
    <property type="term" value="C:plasma membrane"/>
    <property type="evidence" value="ECO:0007669"/>
    <property type="project" value="UniProtKB-SubCell"/>
</dbReference>
<proteinExistence type="inferred from homology"/>
<keyword evidence="4 9" id="KW-0812">Transmembrane</keyword>
<evidence type="ECO:0000313" key="10">
    <source>
        <dbReference type="EMBL" id="MBB3044705.1"/>
    </source>
</evidence>
<accession>A0A7W4Z4G5</accession>
<dbReference type="CDD" id="cd06582">
    <property type="entry name" value="TM_PBP1_LivH_like"/>
    <property type="match status" value="1"/>
</dbReference>
<feature type="transmembrane region" description="Helical" evidence="9">
    <location>
        <begin position="118"/>
        <end position="140"/>
    </location>
</feature>
<dbReference type="Proteomes" id="UP000589626">
    <property type="component" value="Unassembled WGS sequence"/>
</dbReference>
<organism evidence="10 11">
    <name type="scientific">Nocardioides soli</name>
    <dbReference type="NCBI Taxonomy" id="1036020"/>
    <lineage>
        <taxon>Bacteria</taxon>
        <taxon>Bacillati</taxon>
        <taxon>Actinomycetota</taxon>
        <taxon>Actinomycetes</taxon>
        <taxon>Propionibacteriales</taxon>
        <taxon>Nocardioidaceae</taxon>
        <taxon>Nocardioides</taxon>
    </lineage>
</organism>
<comment type="subcellular location">
    <subcellularLocation>
        <location evidence="1">Cell membrane</location>
        <topology evidence="1">Multi-pass membrane protein</topology>
    </subcellularLocation>
</comment>
<sequence>MAAVGLALVFGVAKIVNLAHGAFILLGMYLVYVLHDWTSLDPFLLAFAAILGGLAVGWLVQRGLLARLMATGQDGPLLVTLGLWIAIEAVCAMVFGSNPKTVESSLSDATFSIGPANFYWSRLVVLALAVAFTVGLHWLLQHTDLGRGIRAVSQDTTAAQLMGLSVGGLLAATMALGAAAAFFAGALSATLVPITPGAATNLLLMSFVAAVLGGLGNIKGAFVGGVLIGVVEGVGSLFLPGTMKVFIVFLVFIGFLLFRPEGLRRRA</sequence>
<keyword evidence="3" id="KW-1003">Cell membrane</keyword>
<evidence type="ECO:0000256" key="5">
    <source>
        <dbReference type="ARBA" id="ARBA00022970"/>
    </source>
</evidence>
<feature type="transmembrane region" description="Helical" evidence="9">
    <location>
        <begin position="45"/>
        <end position="65"/>
    </location>
</feature>
<keyword evidence="6 9" id="KW-1133">Transmembrane helix</keyword>
<evidence type="ECO:0000256" key="6">
    <source>
        <dbReference type="ARBA" id="ARBA00022989"/>
    </source>
</evidence>
<dbReference type="EMBL" id="JACHWR010000003">
    <property type="protein sequence ID" value="MBB3044705.1"/>
    <property type="molecule type" value="Genomic_DNA"/>
</dbReference>
<evidence type="ECO:0000256" key="1">
    <source>
        <dbReference type="ARBA" id="ARBA00004651"/>
    </source>
</evidence>
<comment type="similarity">
    <text evidence="8">Belongs to the binding-protein-dependent transport system permease family. LivHM subfamily.</text>
</comment>
<gene>
    <name evidence="10" type="ORF">FHU40_004542</name>
</gene>
<feature type="transmembrane region" description="Helical" evidence="9">
    <location>
        <begin position="245"/>
        <end position="262"/>
    </location>
</feature>
<evidence type="ECO:0000313" key="11">
    <source>
        <dbReference type="Proteomes" id="UP000589626"/>
    </source>
</evidence>
<reference evidence="10 11" key="1">
    <citation type="submission" date="2020-08" db="EMBL/GenBank/DDBJ databases">
        <title>Sequencing the genomes of 1000 actinobacteria strains.</title>
        <authorList>
            <person name="Klenk H.-P."/>
        </authorList>
    </citation>
    <scope>NUCLEOTIDE SEQUENCE [LARGE SCALE GENOMIC DNA]</scope>
    <source>
        <strain evidence="10 11">DSM 105498</strain>
    </source>
</reference>
<evidence type="ECO:0000256" key="3">
    <source>
        <dbReference type="ARBA" id="ARBA00022475"/>
    </source>
</evidence>
<dbReference type="GO" id="GO:0022857">
    <property type="term" value="F:transmembrane transporter activity"/>
    <property type="evidence" value="ECO:0007669"/>
    <property type="project" value="InterPro"/>
</dbReference>
<evidence type="ECO:0000256" key="9">
    <source>
        <dbReference type="SAM" id="Phobius"/>
    </source>
</evidence>
<dbReference type="Pfam" id="PF02653">
    <property type="entry name" value="BPD_transp_2"/>
    <property type="match status" value="1"/>
</dbReference>
<evidence type="ECO:0000256" key="4">
    <source>
        <dbReference type="ARBA" id="ARBA00022692"/>
    </source>
</evidence>
<feature type="transmembrane region" description="Helical" evidence="9">
    <location>
        <begin position="220"/>
        <end position="239"/>
    </location>
</feature>
<feature type="transmembrane region" description="Helical" evidence="9">
    <location>
        <begin position="161"/>
        <end position="184"/>
    </location>
</feature>
<dbReference type="GO" id="GO:0006865">
    <property type="term" value="P:amino acid transport"/>
    <property type="evidence" value="ECO:0007669"/>
    <property type="project" value="UniProtKB-KW"/>
</dbReference>
<dbReference type="PANTHER" id="PTHR11795">
    <property type="entry name" value="BRANCHED-CHAIN AMINO ACID TRANSPORT SYSTEM PERMEASE PROTEIN LIVH"/>
    <property type="match status" value="1"/>
</dbReference>
<feature type="transmembrane region" description="Helical" evidence="9">
    <location>
        <begin position="77"/>
        <end position="98"/>
    </location>
</feature>
<name>A0A7W4Z4G5_9ACTN</name>
<evidence type="ECO:0000256" key="2">
    <source>
        <dbReference type="ARBA" id="ARBA00022448"/>
    </source>
</evidence>
<keyword evidence="2" id="KW-0813">Transport</keyword>
<keyword evidence="7 9" id="KW-0472">Membrane</keyword>
<dbReference type="AlphaFoldDB" id="A0A7W4Z4G5"/>
<comment type="caution">
    <text evidence="10">The sequence shown here is derived from an EMBL/GenBank/DDBJ whole genome shotgun (WGS) entry which is preliminary data.</text>
</comment>
<keyword evidence="5" id="KW-0029">Amino-acid transport</keyword>
<evidence type="ECO:0000256" key="8">
    <source>
        <dbReference type="ARBA" id="ARBA00037998"/>
    </source>
</evidence>
<keyword evidence="11" id="KW-1185">Reference proteome</keyword>